<reference evidence="2 3" key="1">
    <citation type="submission" date="2014-10" db="EMBL/GenBank/DDBJ databases">
        <title>Draft genome of the hookworm Ancylostoma caninum.</title>
        <authorList>
            <person name="Mitreva M."/>
        </authorList>
    </citation>
    <scope>NUCLEOTIDE SEQUENCE [LARGE SCALE GENOMIC DNA]</scope>
    <source>
        <strain evidence="2 3">Baltimore</strain>
    </source>
</reference>
<accession>A0A368H4F8</accession>
<dbReference type="AlphaFoldDB" id="A0A368H4F8"/>
<gene>
    <name evidence="2" type="ORF">ANCCAN_03750</name>
</gene>
<sequence>MFFFVFRLLLVFALLGAVVAPDPCKGCTPRKPHDCCNGPYGRCCWVRRKRLVPISFDQLEDWYVPDTLSSK</sequence>
<evidence type="ECO:0000256" key="1">
    <source>
        <dbReference type="SAM" id="SignalP"/>
    </source>
</evidence>
<keyword evidence="1" id="KW-0732">Signal</keyword>
<name>A0A368H4F8_ANCCA</name>
<feature type="signal peptide" evidence="1">
    <location>
        <begin position="1"/>
        <end position="20"/>
    </location>
</feature>
<dbReference type="Proteomes" id="UP000252519">
    <property type="component" value="Unassembled WGS sequence"/>
</dbReference>
<protein>
    <submittedName>
        <fullName evidence="2">Uncharacterized protein</fullName>
    </submittedName>
</protein>
<keyword evidence="3" id="KW-1185">Reference proteome</keyword>
<proteinExistence type="predicted"/>
<evidence type="ECO:0000313" key="3">
    <source>
        <dbReference type="Proteomes" id="UP000252519"/>
    </source>
</evidence>
<feature type="chain" id="PRO_5017009632" evidence="1">
    <location>
        <begin position="21"/>
        <end position="71"/>
    </location>
</feature>
<organism evidence="2 3">
    <name type="scientific">Ancylostoma caninum</name>
    <name type="common">Dog hookworm</name>
    <dbReference type="NCBI Taxonomy" id="29170"/>
    <lineage>
        <taxon>Eukaryota</taxon>
        <taxon>Metazoa</taxon>
        <taxon>Ecdysozoa</taxon>
        <taxon>Nematoda</taxon>
        <taxon>Chromadorea</taxon>
        <taxon>Rhabditida</taxon>
        <taxon>Rhabditina</taxon>
        <taxon>Rhabditomorpha</taxon>
        <taxon>Strongyloidea</taxon>
        <taxon>Ancylostomatidae</taxon>
        <taxon>Ancylostomatinae</taxon>
        <taxon>Ancylostoma</taxon>
    </lineage>
</organism>
<dbReference type="EMBL" id="JOJR01000026">
    <property type="protein sequence ID" value="RCN50145.1"/>
    <property type="molecule type" value="Genomic_DNA"/>
</dbReference>
<evidence type="ECO:0000313" key="2">
    <source>
        <dbReference type="EMBL" id="RCN50145.1"/>
    </source>
</evidence>
<comment type="caution">
    <text evidence="2">The sequence shown here is derived from an EMBL/GenBank/DDBJ whole genome shotgun (WGS) entry which is preliminary data.</text>
</comment>